<dbReference type="GO" id="GO:0051301">
    <property type="term" value="P:cell division"/>
    <property type="evidence" value="ECO:0007669"/>
    <property type="project" value="UniProtKB-KW"/>
</dbReference>
<dbReference type="Gene3D" id="1.25.10.10">
    <property type="entry name" value="Leucine-rich Repeat Variant"/>
    <property type="match status" value="2"/>
</dbReference>
<dbReference type="PANTHER" id="PTHR13255">
    <property type="entry name" value="ATAXIN-10"/>
    <property type="match status" value="1"/>
</dbReference>
<dbReference type="EMBL" id="JAYWIO010000006">
    <property type="protein sequence ID" value="KAK7256682.1"/>
    <property type="molecule type" value="Genomic_DNA"/>
</dbReference>
<dbReference type="Pfam" id="PF09759">
    <property type="entry name" value="Atx10homo_assoc"/>
    <property type="match status" value="1"/>
</dbReference>
<proteinExistence type="predicted"/>
<keyword evidence="1" id="KW-0132">Cell division</keyword>
<comment type="caution">
    <text evidence="4">The sequence shown here is derived from an EMBL/GenBank/DDBJ whole genome shotgun (WGS) entry which is preliminary data.</text>
</comment>
<keyword evidence="2" id="KW-0131">Cell cycle</keyword>
<name>A0AAN9EFS9_CROPI</name>
<sequence>MGDDDECLVSEETLNLLYGASNTSNLEKSFEILIKESKSNVGRSDLASKSVLPAVLKLVNSLANASHRQRHHLLLSLCFKLLRNLCAGEIANQNSFLELNGVTIVSDILRLEAGSSRPDQGLVRWGLQVLANVSLAGKQHQCAVWEELYPVGFVSLTRLGSKETCDPLCMVIYTCCDGNPEWFRELLSDGGWSLMTEIVRTAASAGFGEDWLKLLLSRICLEESQSSALFSKLYFVDVPDGENIDSKEDQFSSEQAFLLQILSEILNERIRDVTISVDVALFLFGIFKKSIGVLEHALRGKSGLPSGSAAVDILGYSLIILRDICAQDSVRDNRENTEDVVDVLLSHGLIELTLNLLGDLEPPAIIRKGIKQFENQDGASCSSKPCPYKGFRRDIVAIIGNCVYRRKQAQDEIRYRNGILLLLQQCVTDDDNPFLREWGIWSVRNMLEGNEENQRIVAELELQGSANVPEIAALGLRVEVDQRTRRAKLVNVPSNEQ</sequence>
<evidence type="ECO:0000313" key="5">
    <source>
        <dbReference type="Proteomes" id="UP001372338"/>
    </source>
</evidence>
<dbReference type="InterPro" id="IPR016024">
    <property type="entry name" value="ARM-type_fold"/>
</dbReference>
<dbReference type="PANTHER" id="PTHR13255:SF0">
    <property type="entry name" value="ATAXIN-10"/>
    <property type="match status" value="1"/>
</dbReference>
<gene>
    <name evidence="4" type="ORF">RIF29_30138</name>
</gene>
<feature type="domain" description="Ataxin-10" evidence="3">
    <location>
        <begin position="391"/>
        <end position="484"/>
    </location>
</feature>
<reference evidence="4 5" key="1">
    <citation type="submission" date="2024-01" db="EMBL/GenBank/DDBJ databases">
        <title>The genomes of 5 underutilized Papilionoideae crops provide insights into root nodulation and disease resistanc.</title>
        <authorList>
            <person name="Yuan L."/>
        </authorList>
    </citation>
    <scope>NUCLEOTIDE SEQUENCE [LARGE SCALE GENOMIC DNA]</scope>
    <source>
        <strain evidence="4">ZHUSHIDOU_FW_LH</strain>
        <tissue evidence="4">Leaf</tissue>
    </source>
</reference>
<dbReference type="Proteomes" id="UP001372338">
    <property type="component" value="Unassembled WGS sequence"/>
</dbReference>
<dbReference type="InterPro" id="IPR011989">
    <property type="entry name" value="ARM-like"/>
</dbReference>
<protein>
    <recommendedName>
        <fullName evidence="3">Ataxin-10 domain-containing protein</fullName>
    </recommendedName>
</protein>
<keyword evidence="5" id="KW-1185">Reference proteome</keyword>
<evidence type="ECO:0000313" key="4">
    <source>
        <dbReference type="EMBL" id="KAK7256682.1"/>
    </source>
</evidence>
<dbReference type="InterPro" id="IPR019156">
    <property type="entry name" value="Ataxin-10_domain"/>
</dbReference>
<organism evidence="4 5">
    <name type="scientific">Crotalaria pallida</name>
    <name type="common">Smooth rattlebox</name>
    <name type="synonym">Crotalaria striata</name>
    <dbReference type="NCBI Taxonomy" id="3830"/>
    <lineage>
        <taxon>Eukaryota</taxon>
        <taxon>Viridiplantae</taxon>
        <taxon>Streptophyta</taxon>
        <taxon>Embryophyta</taxon>
        <taxon>Tracheophyta</taxon>
        <taxon>Spermatophyta</taxon>
        <taxon>Magnoliopsida</taxon>
        <taxon>eudicotyledons</taxon>
        <taxon>Gunneridae</taxon>
        <taxon>Pentapetalae</taxon>
        <taxon>rosids</taxon>
        <taxon>fabids</taxon>
        <taxon>Fabales</taxon>
        <taxon>Fabaceae</taxon>
        <taxon>Papilionoideae</taxon>
        <taxon>50 kb inversion clade</taxon>
        <taxon>genistoids sensu lato</taxon>
        <taxon>core genistoids</taxon>
        <taxon>Crotalarieae</taxon>
        <taxon>Crotalaria</taxon>
    </lineage>
</organism>
<dbReference type="GO" id="GO:0005829">
    <property type="term" value="C:cytosol"/>
    <property type="evidence" value="ECO:0007669"/>
    <property type="project" value="TreeGrafter"/>
</dbReference>
<evidence type="ECO:0000256" key="2">
    <source>
        <dbReference type="ARBA" id="ARBA00023306"/>
    </source>
</evidence>
<accession>A0AAN9EFS9</accession>
<dbReference type="SUPFAM" id="SSF48371">
    <property type="entry name" value="ARM repeat"/>
    <property type="match status" value="1"/>
</dbReference>
<dbReference type="AlphaFoldDB" id="A0AAN9EFS9"/>
<dbReference type="InterPro" id="IPR051374">
    <property type="entry name" value="Ataxin-10/CTR86_families"/>
</dbReference>
<evidence type="ECO:0000256" key="1">
    <source>
        <dbReference type="ARBA" id="ARBA00022618"/>
    </source>
</evidence>
<evidence type="ECO:0000259" key="3">
    <source>
        <dbReference type="Pfam" id="PF09759"/>
    </source>
</evidence>